<dbReference type="PANTHER" id="PTHR24120:SF4">
    <property type="entry name" value="GH07239P"/>
    <property type="match status" value="1"/>
</dbReference>
<dbReference type="InterPro" id="IPR036770">
    <property type="entry name" value="Ankyrin_rpt-contain_sf"/>
</dbReference>
<proteinExistence type="predicted"/>
<evidence type="ECO:0000313" key="2">
    <source>
        <dbReference type="Proteomes" id="UP000018040"/>
    </source>
</evidence>
<dbReference type="InterPro" id="IPR002110">
    <property type="entry name" value="Ankyrin_rpt"/>
</dbReference>
<dbReference type="SUPFAM" id="SSF48403">
    <property type="entry name" value="Ankyrin repeat"/>
    <property type="match status" value="1"/>
</dbReference>
<protein>
    <submittedName>
        <fullName evidence="1">Ankyrin repeat protein</fullName>
    </submittedName>
</protein>
<gene>
    <name evidence="1" type="ORF">GSB_155374</name>
</gene>
<organism evidence="1 2">
    <name type="scientific">Giardia intestinalis</name>
    <name type="common">Giardia lamblia</name>
    <dbReference type="NCBI Taxonomy" id="5741"/>
    <lineage>
        <taxon>Eukaryota</taxon>
        <taxon>Metamonada</taxon>
        <taxon>Diplomonadida</taxon>
        <taxon>Hexamitidae</taxon>
        <taxon>Giardiinae</taxon>
        <taxon>Giardia</taxon>
    </lineage>
</organism>
<reference evidence="2" key="1">
    <citation type="submission" date="2012-02" db="EMBL/GenBank/DDBJ databases">
        <title>Genome sequencing of Giardia lamblia Genotypes A2 and B isolates (DH and GS) and comparative analysis with the genomes of Genotypes A1 and E (WB and Pig).</title>
        <authorList>
            <person name="Adam R."/>
            <person name="Dahlstrom E."/>
            <person name="Martens C."/>
            <person name="Bruno D."/>
            <person name="Barbian K."/>
            <person name="Porcella S.F."/>
            <person name="Nash T."/>
        </authorList>
    </citation>
    <scope>NUCLEOTIDE SEQUENCE</scope>
    <source>
        <strain evidence="2">GS</strain>
    </source>
</reference>
<reference evidence="1 2" key="2">
    <citation type="journal article" date="2013" name="Genome Biol. Evol.">
        <title>Genome sequencing of Giardia lamblia genotypes A2 and B isolates (DH and GS) and comparative analysis with the genomes of genotypes A1 and E (WB and Pig).</title>
        <authorList>
            <person name="Adam R.D."/>
            <person name="Dahlstrom E.W."/>
            <person name="Martens C.A."/>
            <person name="Bruno D.P."/>
            <person name="Barbian K.D."/>
            <person name="Ricklefs S.M."/>
            <person name="Hernandez M.M."/>
            <person name="Narla N.P."/>
            <person name="Patel R.B."/>
            <person name="Porcella S.F."/>
            <person name="Nash T.E."/>
        </authorList>
    </citation>
    <scope>NUCLEOTIDE SEQUENCE [LARGE SCALE GENOMIC DNA]</scope>
    <source>
        <strain evidence="1 2">GS</strain>
    </source>
</reference>
<name>V6TP58_GIAIN</name>
<dbReference type="Pfam" id="PF12796">
    <property type="entry name" value="Ank_2"/>
    <property type="match status" value="1"/>
</dbReference>
<feature type="non-terminal residue" evidence="1">
    <location>
        <position position="1"/>
    </location>
</feature>
<sequence>VRGRDASGRTALMHAASNGSIGVLRILLKYEKGMRDSQNHNALYHALNNGHIKLAEIVIPHEDPTDENGVTALMRAADRGDVEAARLLIPLQKEIKDKYGNTAFVHARKSKHADVARILRDHEAPLSASFVCAAAAEGIEEAGPHLSDEDMAEFSDIFNNDLHLGGLGHAPPPWVRKNSIFIHSQCTPSEEEACRVCLSREIAGCPKQKDGTYTKEPR</sequence>
<dbReference type="VEuPathDB" id="GiardiaDB:GL50581_3209"/>
<dbReference type="Proteomes" id="UP000018040">
    <property type="component" value="Unassembled WGS sequence"/>
</dbReference>
<dbReference type="OrthoDB" id="539213at2759"/>
<dbReference type="Gene3D" id="1.25.40.20">
    <property type="entry name" value="Ankyrin repeat-containing domain"/>
    <property type="match status" value="2"/>
</dbReference>
<dbReference type="PANTHER" id="PTHR24120">
    <property type="entry name" value="GH07239P"/>
    <property type="match status" value="1"/>
</dbReference>
<comment type="caution">
    <text evidence="1">The sequence shown here is derived from an EMBL/GenBank/DDBJ whole genome shotgun (WGS) entry which is preliminary data.</text>
</comment>
<dbReference type="EMBL" id="AHHH01000178">
    <property type="protein sequence ID" value="ESU40748.1"/>
    <property type="molecule type" value="Genomic_DNA"/>
</dbReference>
<dbReference type="AlphaFoldDB" id="V6TP58"/>
<accession>V6TP58</accession>
<dbReference type="Pfam" id="PF00023">
    <property type="entry name" value="Ank"/>
    <property type="match status" value="1"/>
</dbReference>
<evidence type="ECO:0000313" key="1">
    <source>
        <dbReference type="EMBL" id="ESU40748.1"/>
    </source>
</evidence>
<dbReference type="VEuPathDB" id="GiardiaDB:QR46_4637"/>
<dbReference type="SMART" id="SM00248">
    <property type="entry name" value="ANK"/>
    <property type="match status" value="4"/>
</dbReference>